<dbReference type="EMBL" id="BGZK01003083">
    <property type="protein sequence ID" value="GBP98172.1"/>
    <property type="molecule type" value="Genomic_DNA"/>
</dbReference>
<accession>A0A4C2AEE2</accession>
<feature type="region of interest" description="Disordered" evidence="1">
    <location>
        <begin position="1"/>
        <end position="42"/>
    </location>
</feature>
<reference evidence="2 3" key="1">
    <citation type="journal article" date="2019" name="Commun. Biol.">
        <title>The bagworm genome reveals a unique fibroin gene that provides high tensile strength.</title>
        <authorList>
            <person name="Kono N."/>
            <person name="Nakamura H."/>
            <person name="Ohtoshi R."/>
            <person name="Tomita M."/>
            <person name="Numata K."/>
            <person name="Arakawa K."/>
        </authorList>
    </citation>
    <scope>NUCLEOTIDE SEQUENCE [LARGE SCALE GENOMIC DNA]</scope>
</reference>
<name>A0A4C2AEE2_EUMVA</name>
<evidence type="ECO:0000313" key="2">
    <source>
        <dbReference type="EMBL" id="GBP98172.1"/>
    </source>
</evidence>
<keyword evidence="3" id="KW-1185">Reference proteome</keyword>
<organism evidence="2 3">
    <name type="scientific">Eumeta variegata</name>
    <name type="common">Bagworm moth</name>
    <name type="synonym">Eumeta japonica</name>
    <dbReference type="NCBI Taxonomy" id="151549"/>
    <lineage>
        <taxon>Eukaryota</taxon>
        <taxon>Metazoa</taxon>
        <taxon>Ecdysozoa</taxon>
        <taxon>Arthropoda</taxon>
        <taxon>Hexapoda</taxon>
        <taxon>Insecta</taxon>
        <taxon>Pterygota</taxon>
        <taxon>Neoptera</taxon>
        <taxon>Endopterygota</taxon>
        <taxon>Lepidoptera</taxon>
        <taxon>Glossata</taxon>
        <taxon>Ditrysia</taxon>
        <taxon>Tineoidea</taxon>
        <taxon>Psychidae</taxon>
        <taxon>Oiketicinae</taxon>
        <taxon>Eumeta</taxon>
    </lineage>
</organism>
<gene>
    <name evidence="2" type="ORF">EVAR_50555_1</name>
</gene>
<dbReference type="AlphaFoldDB" id="A0A4C2AEE2"/>
<evidence type="ECO:0000256" key="1">
    <source>
        <dbReference type="SAM" id="MobiDB-lite"/>
    </source>
</evidence>
<dbReference type="Proteomes" id="UP000299102">
    <property type="component" value="Unassembled WGS sequence"/>
</dbReference>
<comment type="caution">
    <text evidence="2">The sequence shown here is derived from an EMBL/GenBank/DDBJ whole genome shotgun (WGS) entry which is preliminary data.</text>
</comment>
<sequence length="86" mass="9864">MPPIDSNDENLQEERSHSTSEGENATIEPMPPELRVGHHQPRRPGSQFLEILKIILIHLNCHFTRWLPIGIVPSTLSPNLHTDRRD</sequence>
<evidence type="ECO:0000313" key="3">
    <source>
        <dbReference type="Proteomes" id="UP000299102"/>
    </source>
</evidence>
<protein>
    <submittedName>
        <fullName evidence="2">Uncharacterized protein</fullName>
    </submittedName>
</protein>
<feature type="compositionally biased region" description="Acidic residues" evidence="1">
    <location>
        <begin position="1"/>
        <end position="11"/>
    </location>
</feature>
<proteinExistence type="predicted"/>